<keyword evidence="2" id="KW-1185">Reference proteome</keyword>
<organism evidence="1 2">
    <name type="scientific">Eeniella nana</name>
    <name type="common">Yeast</name>
    <name type="synonym">Brettanomyces nanus</name>
    <dbReference type="NCBI Taxonomy" id="13502"/>
    <lineage>
        <taxon>Eukaryota</taxon>
        <taxon>Fungi</taxon>
        <taxon>Dikarya</taxon>
        <taxon>Ascomycota</taxon>
        <taxon>Saccharomycotina</taxon>
        <taxon>Pichiomycetes</taxon>
        <taxon>Pichiales</taxon>
        <taxon>Pichiaceae</taxon>
        <taxon>Brettanomyces</taxon>
    </lineage>
</organism>
<dbReference type="AlphaFoldDB" id="A0A875RX11"/>
<evidence type="ECO:0000313" key="1">
    <source>
        <dbReference type="EMBL" id="QPG73931.1"/>
    </source>
</evidence>
<gene>
    <name evidence="1" type="ORF">FOA43_001246</name>
</gene>
<dbReference type="RefSeq" id="XP_038777496.1">
    <property type="nucleotide sequence ID" value="XM_038921568.1"/>
</dbReference>
<dbReference type="OrthoDB" id="4088353at2759"/>
<proteinExistence type="predicted"/>
<accession>A0A875RX11</accession>
<dbReference type="EMBL" id="CP064812">
    <property type="protein sequence ID" value="QPG73931.1"/>
    <property type="molecule type" value="Genomic_DNA"/>
</dbReference>
<protein>
    <submittedName>
        <fullName evidence="1">Uncharacterized protein</fullName>
    </submittedName>
</protein>
<dbReference type="GeneID" id="62194647"/>
<reference evidence="1" key="1">
    <citation type="submission" date="2020-10" db="EMBL/GenBank/DDBJ databases">
        <authorList>
            <person name="Roach M.J.R."/>
        </authorList>
    </citation>
    <scope>NUCLEOTIDE SEQUENCE</scope>
    <source>
        <strain evidence="1">CBS 1945</strain>
    </source>
</reference>
<evidence type="ECO:0000313" key="2">
    <source>
        <dbReference type="Proteomes" id="UP000662931"/>
    </source>
</evidence>
<dbReference type="Proteomes" id="UP000662931">
    <property type="component" value="Chromosome 1"/>
</dbReference>
<dbReference type="KEGG" id="bnn:FOA43_001246"/>
<sequence length="283" mass="32646">MPSAILSIPTTASVLHHESLYRIIHKFSSSSLASVASSIWRFNEKVFKEISYLELPQQQTVVDFDWRSVQELCDESRSQFHDIQLKTFKTVLSTLPVVEKMHPMSGNIATKAREPRINSEFLKVYALDYSCRLRNYLKISDQELDLYQQEFLDSGCESIDKFLNEYIVGDNGEEDSLNAKQFRETLKLSLLARDKLWKNVILPPRDDLPQYTKKHYVQQLEKPQTSAGSGACLVRTQGKFMPWLNINDFDSKSKKSIPPYGRLANGDQFTVRGWCNERWCSCA</sequence>
<name>A0A875RX11_EENNA</name>